<organism evidence="3 4">
    <name type="scientific">Paraburkholderia lycopersici</name>
    <dbReference type="NCBI Taxonomy" id="416944"/>
    <lineage>
        <taxon>Bacteria</taxon>
        <taxon>Pseudomonadati</taxon>
        <taxon>Pseudomonadota</taxon>
        <taxon>Betaproteobacteria</taxon>
        <taxon>Burkholderiales</taxon>
        <taxon>Burkholderiaceae</taxon>
        <taxon>Paraburkholderia</taxon>
    </lineage>
</organism>
<dbReference type="SUPFAM" id="SSF52499">
    <property type="entry name" value="Isochorismatase-like hydrolases"/>
    <property type="match status" value="1"/>
</dbReference>
<dbReference type="OrthoDB" id="5360912at2"/>
<protein>
    <submittedName>
        <fullName evidence="3">Maleamate amidohydrolase</fullName>
    </submittedName>
</protein>
<dbReference type="PANTHER" id="PTHR43540">
    <property type="entry name" value="PEROXYUREIDOACRYLATE/UREIDOACRYLATE AMIDOHYDROLASE-RELATED"/>
    <property type="match status" value="1"/>
</dbReference>
<accession>A0A1G7A141</accession>
<dbReference type="Pfam" id="PF00857">
    <property type="entry name" value="Isochorismatase"/>
    <property type="match status" value="1"/>
</dbReference>
<proteinExistence type="predicted"/>
<evidence type="ECO:0000259" key="2">
    <source>
        <dbReference type="Pfam" id="PF00857"/>
    </source>
</evidence>
<evidence type="ECO:0000313" key="4">
    <source>
        <dbReference type="Proteomes" id="UP000198908"/>
    </source>
</evidence>
<keyword evidence="4" id="KW-1185">Reference proteome</keyword>
<keyword evidence="1 3" id="KW-0378">Hydrolase</keyword>
<evidence type="ECO:0000313" key="3">
    <source>
        <dbReference type="EMBL" id="SDE08542.1"/>
    </source>
</evidence>
<dbReference type="InterPro" id="IPR036380">
    <property type="entry name" value="Isochorismatase-like_sf"/>
</dbReference>
<dbReference type="STRING" id="416944.SAMN05421548_13244"/>
<dbReference type="InterPro" id="IPR000868">
    <property type="entry name" value="Isochorismatase-like_dom"/>
</dbReference>
<dbReference type="InterPro" id="IPR050272">
    <property type="entry name" value="Isochorismatase-like_hydrls"/>
</dbReference>
<dbReference type="AlphaFoldDB" id="A0A1G7A141"/>
<dbReference type="RefSeq" id="WP_092003994.1">
    <property type="nucleotide sequence ID" value="NZ_FMYQ01000032.1"/>
</dbReference>
<dbReference type="EMBL" id="FMYQ01000032">
    <property type="protein sequence ID" value="SDE08542.1"/>
    <property type="molecule type" value="Genomic_DNA"/>
</dbReference>
<sequence length="208" mass="22564">MKSSDVYQEKGFNKSFSLSAPFGLLLVDFCGAFVHGDALGGGNIAAAAARSVDLLRYARERCWPVAHAKIIFAMDKSDANVWAEKIPLLLTLTESNPEADFIRELQPAPDEFVVQKNVASAFWEGTLTGWLRYKHHVKTVVIAGCTTSGCVRASAVDAVSYGFRTVVITDCVGDRSIAAHEASLSDLKAKYSETLSISEFMSMTEATT</sequence>
<dbReference type="Proteomes" id="UP000198908">
    <property type="component" value="Unassembled WGS sequence"/>
</dbReference>
<evidence type="ECO:0000256" key="1">
    <source>
        <dbReference type="ARBA" id="ARBA00022801"/>
    </source>
</evidence>
<dbReference type="Gene3D" id="3.40.50.850">
    <property type="entry name" value="Isochorismatase-like"/>
    <property type="match status" value="1"/>
</dbReference>
<name>A0A1G7A141_9BURK</name>
<reference evidence="4" key="1">
    <citation type="submission" date="2016-09" db="EMBL/GenBank/DDBJ databases">
        <authorList>
            <person name="Varghese N."/>
            <person name="Submissions S."/>
        </authorList>
    </citation>
    <scope>NUCLEOTIDE SEQUENCE [LARGE SCALE GENOMIC DNA]</scope>
    <source>
        <strain evidence="4">TNe-862</strain>
    </source>
</reference>
<feature type="domain" description="Isochorismatase-like" evidence="2">
    <location>
        <begin position="24"/>
        <end position="196"/>
    </location>
</feature>
<gene>
    <name evidence="3" type="ORF">SAMN05421548_13244</name>
</gene>
<dbReference type="PANTHER" id="PTHR43540:SF1">
    <property type="entry name" value="ISOCHORISMATASE HYDROLASE"/>
    <property type="match status" value="1"/>
</dbReference>
<dbReference type="GO" id="GO:0016787">
    <property type="term" value="F:hydrolase activity"/>
    <property type="evidence" value="ECO:0007669"/>
    <property type="project" value="UniProtKB-KW"/>
</dbReference>